<dbReference type="Proteomes" id="UP000622552">
    <property type="component" value="Unassembled WGS sequence"/>
</dbReference>
<dbReference type="Gene3D" id="3.40.50.2000">
    <property type="entry name" value="Glycogen Phosphorylase B"/>
    <property type="match status" value="1"/>
</dbReference>
<comment type="caution">
    <text evidence="2">The sequence shown here is derived from an EMBL/GenBank/DDBJ whole genome shotgun (WGS) entry which is preliminary data.</text>
</comment>
<dbReference type="AlphaFoldDB" id="A0A8J7GNI0"/>
<evidence type="ECO:0000256" key="1">
    <source>
        <dbReference type="SAM" id="MobiDB-lite"/>
    </source>
</evidence>
<sequence length="464" mass="47908">MLRVALLADRIDHEVLDLLRGLRRHEFHLVTLDDDGPALPVAAGLWPARSALSGSGMRSEAASRPGPGSGSGMGGRSDPSGRSGAGGWAGGGGLPGNVLSMTNLPRRLPASDDGRPTREPTGRWPMIAGATTCDGTTLTEAWLRHGAALHGVLDGSAPSWAAVRKPSTWLIREAAARHLSRGYLRGDRRTLAVGLRMLAGLSCPGGRAAHPGTVAAGWRMLAGVHDPGTGPGGVPFQPVVGPHPLGRVRLDALGGESLPAGHAAVLHDALRPLALRLPPVHVVHAIGPRAGLAALAHSWRRGTPYVLSGVDPGGPVTGLCHDRAYRAVARRLVLDARDYPPRRAEPAVPAVLEVAGGSPLGAAHYAGATVVVATAGPTFPLVEAMMSGLPVVAVEADGVADLLGGAGLVVPATAVRATCDRLLADPELRWRLGLLARRRALDRHALGLWLAAHEEHYRVAAGGG</sequence>
<feature type="compositionally biased region" description="Gly residues" evidence="1">
    <location>
        <begin position="83"/>
        <end position="95"/>
    </location>
</feature>
<feature type="compositionally biased region" description="Basic and acidic residues" evidence="1">
    <location>
        <begin position="109"/>
        <end position="121"/>
    </location>
</feature>
<evidence type="ECO:0008006" key="4">
    <source>
        <dbReference type="Google" id="ProtNLM"/>
    </source>
</evidence>
<dbReference type="SUPFAM" id="SSF53756">
    <property type="entry name" value="UDP-Glycosyltransferase/glycogen phosphorylase"/>
    <property type="match status" value="1"/>
</dbReference>
<organism evidence="2 3">
    <name type="scientific">Longispora fulva</name>
    <dbReference type="NCBI Taxonomy" id="619741"/>
    <lineage>
        <taxon>Bacteria</taxon>
        <taxon>Bacillati</taxon>
        <taxon>Actinomycetota</taxon>
        <taxon>Actinomycetes</taxon>
        <taxon>Micromonosporales</taxon>
        <taxon>Micromonosporaceae</taxon>
        <taxon>Longispora</taxon>
    </lineage>
</organism>
<dbReference type="EMBL" id="JADOUF010000001">
    <property type="protein sequence ID" value="MBG6141070.1"/>
    <property type="molecule type" value="Genomic_DNA"/>
</dbReference>
<evidence type="ECO:0000313" key="2">
    <source>
        <dbReference type="EMBL" id="MBG6141070.1"/>
    </source>
</evidence>
<gene>
    <name evidence="2" type="ORF">IW245_007264</name>
</gene>
<protein>
    <recommendedName>
        <fullName evidence="4">Glycosyltransferase</fullName>
    </recommendedName>
</protein>
<proteinExistence type="predicted"/>
<keyword evidence="3" id="KW-1185">Reference proteome</keyword>
<dbReference type="RefSeq" id="WP_231399050.1">
    <property type="nucleotide sequence ID" value="NZ_BONS01000019.1"/>
</dbReference>
<reference evidence="2" key="1">
    <citation type="submission" date="2020-11" db="EMBL/GenBank/DDBJ databases">
        <title>Sequencing the genomes of 1000 actinobacteria strains.</title>
        <authorList>
            <person name="Klenk H.-P."/>
        </authorList>
    </citation>
    <scope>NUCLEOTIDE SEQUENCE</scope>
    <source>
        <strain evidence="2">DSM 45356</strain>
    </source>
</reference>
<evidence type="ECO:0000313" key="3">
    <source>
        <dbReference type="Proteomes" id="UP000622552"/>
    </source>
</evidence>
<feature type="region of interest" description="Disordered" evidence="1">
    <location>
        <begin position="53"/>
        <end position="127"/>
    </location>
</feature>
<name>A0A8J7GNI0_9ACTN</name>
<accession>A0A8J7GNI0</accession>